<dbReference type="EMBL" id="JNBS01000198">
    <property type="protein sequence ID" value="OQS07660.1"/>
    <property type="molecule type" value="Genomic_DNA"/>
</dbReference>
<keyword evidence="2" id="KW-1185">Reference proteome</keyword>
<dbReference type="Proteomes" id="UP000243217">
    <property type="component" value="Unassembled WGS sequence"/>
</dbReference>
<feature type="non-terminal residue" evidence="1">
    <location>
        <position position="1"/>
    </location>
</feature>
<dbReference type="AlphaFoldDB" id="A0A1W0ACB2"/>
<gene>
    <name evidence="1" type="ORF">THRCLA_00346</name>
</gene>
<reference evidence="1 2" key="1">
    <citation type="journal article" date="2014" name="Genome Biol. Evol.">
        <title>The secreted proteins of Achlya hypogyna and Thraustotheca clavata identify the ancestral oomycete secretome and reveal gene acquisitions by horizontal gene transfer.</title>
        <authorList>
            <person name="Misner I."/>
            <person name="Blouin N."/>
            <person name="Leonard G."/>
            <person name="Richards T.A."/>
            <person name="Lane C.E."/>
        </authorList>
    </citation>
    <scope>NUCLEOTIDE SEQUENCE [LARGE SCALE GENOMIC DNA]</scope>
    <source>
        <strain evidence="1 2">ATCC 34112</strain>
    </source>
</reference>
<evidence type="ECO:0000313" key="1">
    <source>
        <dbReference type="EMBL" id="OQS07660.1"/>
    </source>
</evidence>
<evidence type="ECO:0000313" key="2">
    <source>
        <dbReference type="Proteomes" id="UP000243217"/>
    </source>
</evidence>
<name>A0A1W0ACB2_9STRA</name>
<comment type="caution">
    <text evidence="1">The sequence shown here is derived from an EMBL/GenBank/DDBJ whole genome shotgun (WGS) entry which is preliminary data.</text>
</comment>
<accession>A0A1W0ACB2</accession>
<dbReference type="OrthoDB" id="69463at2759"/>
<organism evidence="1 2">
    <name type="scientific">Thraustotheca clavata</name>
    <dbReference type="NCBI Taxonomy" id="74557"/>
    <lineage>
        <taxon>Eukaryota</taxon>
        <taxon>Sar</taxon>
        <taxon>Stramenopiles</taxon>
        <taxon>Oomycota</taxon>
        <taxon>Saprolegniomycetes</taxon>
        <taxon>Saprolegniales</taxon>
        <taxon>Achlyaceae</taxon>
        <taxon>Thraustotheca</taxon>
    </lineage>
</organism>
<sequence>RQVEKQAEISALITSNLLHKLTAAAQRRQVQQRQIFCELVELRQKRIVHVLESHTQLLERMVKRKAALAEIRIAEKNHDRARQCHANWLKVQQAKERREHNQLFKKQCTLSRSLTRFRSAEIRRALSFEAVKAAAEEDAAKGEAARLRLEFTRESIRAHMEFRLQRAEEKRRYYQSNKLSAALYFAGQGEVVKQRLAHEENARRLTYEYNMESAMLRKSIILTQKARKQHIEKAVVLGRQKCLAEIEAERALILASKHDDAADRRTEALNAKQEAARRTIEKVTLARLERQSTQVVDTAIRTAMVSTIALQAESRRLNIIQARQEEARVRSRRARDVARVQKVARRVDAMTLLEQSQLRVEATTMRRDAIMSQRKLGQSTIPLLQPYSSLQIVGTAIPLTKSA</sequence>
<proteinExistence type="predicted"/>
<protein>
    <submittedName>
        <fullName evidence="1">Uncharacterized protein</fullName>
    </submittedName>
</protein>